<dbReference type="EMBL" id="JARQWQ010000025">
    <property type="protein sequence ID" value="KAK2563398.1"/>
    <property type="molecule type" value="Genomic_DNA"/>
</dbReference>
<evidence type="ECO:0000313" key="2">
    <source>
        <dbReference type="Proteomes" id="UP001249851"/>
    </source>
</evidence>
<evidence type="ECO:0000313" key="1">
    <source>
        <dbReference type="EMBL" id="KAK2563398.1"/>
    </source>
</evidence>
<name>A0AAD9QLA6_ACRCE</name>
<proteinExistence type="predicted"/>
<reference evidence="1" key="2">
    <citation type="journal article" date="2023" name="Science">
        <title>Genomic signatures of disease resistance in endangered staghorn corals.</title>
        <authorList>
            <person name="Vollmer S.V."/>
            <person name="Selwyn J.D."/>
            <person name="Despard B.A."/>
            <person name="Roesel C.L."/>
        </authorList>
    </citation>
    <scope>NUCLEOTIDE SEQUENCE</scope>
    <source>
        <strain evidence="1">K2</strain>
    </source>
</reference>
<dbReference type="Proteomes" id="UP001249851">
    <property type="component" value="Unassembled WGS sequence"/>
</dbReference>
<reference evidence="1" key="1">
    <citation type="journal article" date="2023" name="G3 (Bethesda)">
        <title>Whole genome assembly and annotation of the endangered Caribbean coral Acropora cervicornis.</title>
        <authorList>
            <person name="Selwyn J.D."/>
            <person name="Vollmer S.V."/>
        </authorList>
    </citation>
    <scope>NUCLEOTIDE SEQUENCE</scope>
    <source>
        <strain evidence="1">K2</strain>
    </source>
</reference>
<accession>A0AAD9QLA6</accession>
<comment type="caution">
    <text evidence="1">The sequence shown here is derived from an EMBL/GenBank/DDBJ whole genome shotgun (WGS) entry which is preliminary data.</text>
</comment>
<dbReference type="AlphaFoldDB" id="A0AAD9QLA6"/>
<protein>
    <submittedName>
        <fullName evidence="1">Uncharacterized protein</fullName>
    </submittedName>
</protein>
<organism evidence="1 2">
    <name type="scientific">Acropora cervicornis</name>
    <name type="common">Staghorn coral</name>
    <dbReference type="NCBI Taxonomy" id="6130"/>
    <lineage>
        <taxon>Eukaryota</taxon>
        <taxon>Metazoa</taxon>
        <taxon>Cnidaria</taxon>
        <taxon>Anthozoa</taxon>
        <taxon>Hexacorallia</taxon>
        <taxon>Scleractinia</taxon>
        <taxon>Astrocoeniina</taxon>
        <taxon>Acroporidae</taxon>
        <taxon>Acropora</taxon>
    </lineage>
</organism>
<sequence>MRFARFSVKKFVSDDFGKRVGAVCGRDERLLGIVKEEERYIQRGQLPRKINSDLSPPIEGEHKLTQSYDVVAPIAKQH</sequence>
<gene>
    <name evidence="1" type="ORF">P5673_013094</name>
</gene>
<keyword evidence="2" id="KW-1185">Reference proteome</keyword>